<name>A7S6H4_NEMVE</name>
<dbReference type="InterPro" id="IPR033113">
    <property type="entry name" value="PLA2_histidine"/>
</dbReference>
<dbReference type="InterPro" id="IPR001211">
    <property type="entry name" value="PLA2"/>
</dbReference>
<keyword evidence="5" id="KW-0106">Calcium</keyword>
<dbReference type="GO" id="GO:0016042">
    <property type="term" value="P:lipid catabolic process"/>
    <property type="evidence" value="ECO:0007669"/>
    <property type="project" value="InterPro"/>
</dbReference>
<dbReference type="Pfam" id="PF00068">
    <property type="entry name" value="Phospholip_A2_1"/>
    <property type="match status" value="1"/>
</dbReference>
<dbReference type="PRINTS" id="PR00389">
    <property type="entry name" value="PHPHLIPASEA2"/>
</dbReference>
<keyword evidence="3 6" id="KW-1015">Disulfide bond</keyword>
<feature type="binding site" evidence="5">
    <location>
        <position position="34"/>
    </location>
    <ligand>
        <name>Ca(2+)</name>
        <dbReference type="ChEBI" id="CHEBI:29108"/>
    </ligand>
</feature>
<dbReference type="SMART" id="SM00085">
    <property type="entry name" value="PA2c"/>
    <property type="match status" value="1"/>
</dbReference>
<accession>A7S6H4</accession>
<comment type="subcellular location">
    <subcellularLocation>
        <location evidence="1">Secreted</location>
    </subcellularLocation>
</comment>
<dbReference type="InterPro" id="IPR036444">
    <property type="entry name" value="PLipase_A2_dom_sf"/>
</dbReference>
<evidence type="ECO:0000256" key="6">
    <source>
        <dbReference type="PIRSR" id="PIRSR601211-3"/>
    </source>
</evidence>
<dbReference type="PANTHER" id="PTHR11716:SF51">
    <property type="entry name" value="PHOSPHOLIPASE A2"/>
    <property type="match status" value="1"/>
</dbReference>
<feature type="disulfide bond" evidence="6">
    <location>
        <begin position="53"/>
        <end position="96"/>
    </location>
</feature>
<dbReference type="GO" id="GO:0005543">
    <property type="term" value="F:phospholipid binding"/>
    <property type="evidence" value="ECO:0000318"/>
    <property type="project" value="GO_Central"/>
</dbReference>
<evidence type="ECO:0000256" key="5">
    <source>
        <dbReference type="PIRSR" id="PIRSR601211-2"/>
    </source>
</evidence>
<dbReference type="InterPro" id="IPR016090">
    <property type="entry name" value="PLA2-like_dom"/>
</dbReference>
<feature type="disulfide bond" evidence="6">
    <location>
        <begin position="29"/>
        <end position="122"/>
    </location>
</feature>
<feature type="binding site" evidence="5">
    <location>
        <position position="51"/>
    </location>
    <ligand>
        <name>Ca(2+)</name>
        <dbReference type="ChEBI" id="CHEBI:29108"/>
    </ligand>
</feature>
<dbReference type="OMA" id="NNACELA"/>
<evidence type="ECO:0000256" key="4">
    <source>
        <dbReference type="PIRSR" id="PIRSR601211-1"/>
    </source>
</evidence>
<dbReference type="GO" id="GO:0046471">
    <property type="term" value="P:phosphatidylglycerol metabolic process"/>
    <property type="evidence" value="ECO:0000318"/>
    <property type="project" value="GO_Central"/>
</dbReference>
<keyword evidence="5" id="KW-0479">Metal-binding</keyword>
<evidence type="ECO:0000256" key="3">
    <source>
        <dbReference type="ARBA" id="ARBA00023157"/>
    </source>
</evidence>
<dbReference type="InParanoid" id="A7S6H4"/>
<dbReference type="Proteomes" id="UP000001593">
    <property type="component" value="Unassembled WGS sequence"/>
</dbReference>
<keyword evidence="10" id="KW-1185">Reference proteome</keyword>
<dbReference type="SUPFAM" id="SSF48619">
    <property type="entry name" value="Phospholipase A2, PLA2"/>
    <property type="match status" value="1"/>
</dbReference>
<protein>
    <recommendedName>
        <fullName evidence="8">Phospholipase A2-like central domain-containing protein</fullName>
    </recommendedName>
</protein>
<keyword evidence="2" id="KW-0964">Secreted</keyword>
<dbReference type="EMBL" id="DS469587">
    <property type="protein sequence ID" value="EDO40720.1"/>
    <property type="molecule type" value="Genomic_DNA"/>
</dbReference>
<feature type="disulfide bond" evidence="6">
    <location>
        <begin position="31"/>
        <end position="47"/>
    </location>
</feature>
<feature type="binding site" evidence="5">
    <location>
        <position position="32"/>
    </location>
    <ligand>
        <name>Ca(2+)</name>
        <dbReference type="ChEBI" id="CHEBI:29108"/>
    </ligand>
</feature>
<feature type="disulfide bond" evidence="6">
    <location>
        <begin position="63"/>
        <end position="89"/>
    </location>
</feature>
<feature type="non-terminal residue" evidence="9">
    <location>
        <position position="1"/>
    </location>
</feature>
<evidence type="ECO:0000256" key="7">
    <source>
        <dbReference type="RuleBase" id="RU003654"/>
    </source>
</evidence>
<feature type="active site" evidence="4">
    <location>
        <position position="97"/>
    </location>
</feature>
<dbReference type="PROSITE" id="PS00118">
    <property type="entry name" value="PA2_HIS"/>
    <property type="match status" value="1"/>
</dbReference>
<evidence type="ECO:0000256" key="2">
    <source>
        <dbReference type="ARBA" id="ARBA00022525"/>
    </source>
</evidence>
<proteinExistence type="inferred from homology"/>
<dbReference type="PhylomeDB" id="A7S6H4"/>
<evidence type="ECO:0000313" key="9">
    <source>
        <dbReference type="EMBL" id="EDO40720.1"/>
    </source>
</evidence>
<dbReference type="HOGENOM" id="CLU_090683_1_1_1"/>
<feature type="active site" evidence="4">
    <location>
        <position position="50"/>
    </location>
</feature>
<dbReference type="GO" id="GO:0047498">
    <property type="term" value="F:calcium-dependent phospholipase A2 activity"/>
    <property type="evidence" value="ECO:0000318"/>
    <property type="project" value="GO_Central"/>
</dbReference>
<evidence type="ECO:0000259" key="8">
    <source>
        <dbReference type="SMART" id="SM00085"/>
    </source>
</evidence>
<dbReference type="Gene3D" id="1.20.90.10">
    <property type="entry name" value="Phospholipase A2 domain"/>
    <property type="match status" value="1"/>
</dbReference>
<dbReference type="GO" id="GO:0046470">
    <property type="term" value="P:phosphatidylcholine metabolic process"/>
    <property type="evidence" value="ECO:0000318"/>
    <property type="project" value="GO_Central"/>
</dbReference>
<dbReference type="PANTHER" id="PTHR11716">
    <property type="entry name" value="PHOSPHOLIPASE A2 FAMILY MEMBER"/>
    <property type="match status" value="1"/>
</dbReference>
<comment type="cofactor">
    <cofactor evidence="5">
        <name>Ca(2+)</name>
        <dbReference type="ChEBI" id="CHEBI:29108"/>
    </cofactor>
    <text evidence="5">Binds 1 Ca(2+) ion per subunit.</text>
</comment>
<evidence type="ECO:0000313" key="10">
    <source>
        <dbReference type="Proteomes" id="UP000001593"/>
    </source>
</evidence>
<comment type="similarity">
    <text evidence="7">Belongs to the phospholipase A2 family.</text>
</comment>
<feature type="disulfide bond" evidence="6">
    <location>
        <begin position="46"/>
        <end position="103"/>
    </location>
</feature>
<dbReference type="eggNOG" id="KOG4087">
    <property type="taxonomic scope" value="Eukaryota"/>
</dbReference>
<dbReference type="GO" id="GO:0050482">
    <property type="term" value="P:arachidonate secretion"/>
    <property type="evidence" value="ECO:0007669"/>
    <property type="project" value="InterPro"/>
</dbReference>
<dbReference type="CDD" id="cd00125">
    <property type="entry name" value="PLA2c"/>
    <property type="match status" value="1"/>
</dbReference>
<evidence type="ECO:0000256" key="1">
    <source>
        <dbReference type="ARBA" id="ARBA00004613"/>
    </source>
</evidence>
<feature type="domain" description="Phospholipase A2-like central" evidence="8">
    <location>
        <begin position="5"/>
        <end position="123"/>
    </location>
</feature>
<dbReference type="AlphaFoldDB" id="A7S6H4"/>
<dbReference type="GO" id="GO:0005509">
    <property type="term" value="F:calcium ion binding"/>
    <property type="evidence" value="ECO:0000318"/>
    <property type="project" value="GO_Central"/>
</dbReference>
<organism evidence="9 10">
    <name type="scientific">Nematostella vectensis</name>
    <name type="common">Starlet sea anemone</name>
    <dbReference type="NCBI Taxonomy" id="45351"/>
    <lineage>
        <taxon>Eukaryota</taxon>
        <taxon>Metazoa</taxon>
        <taxon>Cnidaria</taxon>
        <taxon>Anthozoa</taxon>
        <taxon>Hexacorallia</taxon>
        <taxon>Actiniaria</taxon>
        <taxon>Edwardsiidae</taxon>
        <taxon>Nematostella</taxon>
    </lineage>
</organism>
<dbReference type="GO" id="GO:0005576">
    <property type="term" value="C:extracellular region"/>
    <property type="evidence" value="ECO:0007669"/>
    <property type="project" value="UniProtKB-SubCell"/>
</dbReference>
<sequence>RSKRSLVQFGLMIKCTTGRSAFDYNGYGCWCGKGGSGRAVDATDRCCLIHDRCYDAVIRDRVCPWGINVYTTVYFRKGCNIFGKTNNPCQYRICQCDSAAVRCFKRSYYNNRYKDYNKNKYCRKNRNFR</sequence>
<gene>
    <name evidence="9" type="ORF">NEMVEDRAFT_v1g106450</name>
</gene>
<reference evidence="9 10" key="1">
    <citation type="journal article" date="2007" name="Science">
        <title>Sea anemone genome reveals ancestral eumetazoan gene repertoire and genomic organization.</title>
        <authorList>
            <person name="Putnam N.H."/>
            <person name="Srivastava M."/>
            <person name="Hellsten U."/>
            <person name="Dirks B."/>
            <person name="Chapman J."/>
            <person name="Salamov A."/>
            <person name="Terry A."/>
            <person name="Shapiro H."/>
            <person name="Lindquist E."/>
            <person name="Kapitonov V.V."/>
            <person name="Jurka J."/>
            <person name="Genikhovich G."/>
            <person name="Grigoriev I.V."/>
            <person name="Lucas S.M."/>
            <person name="Steele R.E."/>
            <person name="Finnerty J.R."/>
            <person name="Technau U."/>
            <person name="Martindale M.Q."/>
            <person name="Rokhsar D.S."/>
        </authorList>
    </citation>
    <scope>NUCLEOTIDE SEQUENCE [LARGE SCALE GENOMIC DNA]</scope>
    <source>
        <strain evidence="10">CH2 X CH6</strain>
    </source>
</reference>